<dbReference type="GO" id="GO:0009055">
    <property type="term" value="F:electron transfer activity"/>
    <property type="evidence" value="ECO:0007669"/>
    <property type="project" value="InterPro"/>
</dbReference>
<feature type="chain" id="PRO_5012185082" evidence="5">
    <location>
        <begin position="21"/>
        <end position="815"/>
    </location>
</feature>
<evidence type="ECO:0000256" key="4">
    <source>
        <dbReference type="PROSITE-ProRule" id="PRU00433"/>
    </source>
</evidence>
<feature type="domain" description="Cytochrome c" evidence="6">
    <location>
        <begin position="51"/>
        <end position="139"/>
    </location>
</feature>
<gene>
    <name evidence="7" type="ORF">Fuma_02771</name>
</gene>
<dbReference type="GO" id="GO:0020037">
    <property type="term" value="F:heme binding"/>
    <property type="evidence" value="ECO:0007669"/>
    <property type="project" value="InterPro"/>
</dbReference>
<evidence type="ECO:0000256" key="5">
    <source>
        <dbReference type="SAM" id="SignalP"/>
    </source>
</evidence>
<reference evidence="7 8" key="1">
    <citation type="journal article" date="2016" name="Front. Microbiol.">
        <title>Fuerstia marisgermanicae gen. nov., sp. nov., an Unusual Member of the Phylum Planctomycetes from the German Wadden Sea.</title>
        <authorList>
            <person name="Kohn T."/>
            <person name="Heuer A."/>
            <person name="Jogler M."/>
            <person name="Vollmers J."/>
            <person name="Boedeker C."/>
            <person name="Bunk B."/>
            <person name="Rast P."/>
            <person name="Borchert D."/>
            <person name="Glockner I."/>
            <person name="Freese H.M."/>
            <person name="Klenk H.P."/>
            <person name="Overmann J."/>
            <person name="Kaster A.K."/>
            <person name="Rohde M."/>
            <person name="Wiegand S."/>
            <person name="Jogler C."/>
        </authorList>
    </citation>
    <scope>NUCLEOTIDE SEQUENCE [LARGE SCALE GENOMIC DNA]</scope>
    <source>
        <strain evidence="7 8">NH11</strain>
    </source>
</reference>
<feature type="domain" description="Cytochrome c" evidence="6">
    <location>
        <begin position="161"/>
        <end position="273"/>
    </location>
</feature>
<keyword evidence="3 4" id="KW-0408">Iron</keyword>
<keyword evidence="8" id="KW-1185">Reference proteome</keyword>
<evidence type="ECO:0000256" key="1">
    <source>
        <dbReference type="ARBA" id="ARBA00022617"/>
    </source>
</evidence>
<dbReference type="PANTHER" id="PTHR33546">
    <property type="entry name" value="LARGE, MULTIFUNCTIONAL SECRETED PROTEIN-RELATED"/>
    <property type="match status" value="1"/>
</dbReference>
<dbReference type="Proteomes" id="UP000187735">
    <property type="component" value="Chromosome"/>
</dbReference>
<dbReference type="OrthoDB" id="233791at2"/>
<dbReference type="PANTHER" id="PTHR33546:SF1">
    <property type="entry name" value="LARGE, MULTIFUNCTIONAL SECRETED PROTEIN"/>
    <property type="match status" value="1"/>
</dbReference>
<sequence precursor="true">MKCLSCRWFAALLTCSAVLADWDSHSKLVAAETTPPFVAGFDRFGRHDEISDVHAGRLLLTELSCTACHAPSGAGLTPKRGPKLDAVGSRANRDWVQRYLMNPQSVKPGTTMPDALAGLPTKKRQEAALALAAFLSEQVQPFPEIRATGANPVPFEFWKHGNAKQGRILYHRIGCVACHAADEDYEVAEMKASPIDAMLEQLDPEEIKELGLLSAARRVESVPHGDLAAKYSHQSLTHFLLKPEAARPAGRMPDFDLKAVDAADIAAWLLSKQTQASTSGDGDEQLVAAGRTLFTSIGCSNCHDIKGLQSQHKAKPLAVLHANAATSCFVAEQQTSGQPFYPLDDVQKQTINAVLASVRENTALADHDSVQLTLLQLNCYACHTRDKLGGVGRFRKAYFETVGHVDIGDEGRLPPALTGVGGKLTTSAMKNVFSGKGRIRPHMFVRMPGFPSRLLEPLPTLFAKTDQIANPLAADAVFKVQKSDRLVAAGRALMDSGCVQCHSFSGEALPGTVGTDLRGMAARVHPQWFHDFLLNPGKLKARTRMPTFFPNGESQNKDILEGDTEQQIAAMWAYLSDLNRQPLPEKILKARAQDYELTPTKRPIVLRTFMQRAGTHAIAVGFPQKVHYAFDAETLSLSEAWRGRFVDAEGTWFVRAAPPAKPLGETVIPLPSGVVLAALPNSGAAWPTDAEAANAKFSGYRLDARGVPTMLYEIGGVTVEDRIEPLELQGLKRTLTLVRRQPDSQSSTLWLRPLTGASLTKVGEASYRNETGLAVEVAVNGGSVKGESRRNEGVSEWLVSVDVAEQSVIEVRYSW</sequence>
<keyword evidence="1 4" id="KW-0349">Heme</keyword>
<organism evidence="7 8">
    <name type="scientific">Fuerstiella marisgermanici</name>
    <dbReference type="NCBI Taxonomy" id="1891926"/>
    <lineage>
        <taxon>Bacteria</taxon>
        <taxon>Pseudomonadati</taxon>
        <taxon>Planctomycetota</taxon>
        <taxon>Planctomycetia</taxon>
        <taxon>Planctomycetales</taxon>
        <taxon>Planctomycetaceae</taxon>
        <taxon>Fuerstiella</taxon>
    </lineage>
</organism>
<evidence type="ECO:0000256" key="3">
    <source>
        <dbReference type="ARBA" id="ARBA00023004"/>
    </source>
</evidence>
<accession>A0A1P8WGH4</accession>
<dbReference type="KEGG" id="fmr:Fuma_02771"/>
<dbReference type="PROSITE" id="PS51007">
    <property type="entry name" value="CYTC"/>
    <property type="match status" value="3"/>
</dbReference>
<feature type="signal peptide" evidence="5">
    <location>
        <begin position="1"/>
        <end position="20"/>
    </location>
</feature>
<keyword evidence="2 4" id="KW-0479">Metal-binding</keyword>
<dbReference type="EMBL" id="CP017641">
    <property type="protein sequence ID" value="APZ93155.1"/>
    <property type="molecule type" value="Genomic_DNA"/>
</dbReference>
<name>A0A1P8WGH4_9PLAN</name>
<evidence type="ECO:0000313" key="8">
    <source>
        <dbReference type="Proteomes" id="UP000187735"/>
    </source>
</evidence>
<dbReference type="Gene3D" id="1.10.760.10">
    <property type="entry name" value="Cytochrome c-like domain"/>
    <property type="match status" value="3"/>
</dbReference>
<dbReference type="InterPro" id="IPR036280">
    <property type="entry name" value="Multihaem_cyt_sf"/>
</dbReference>
<proteinExistence type="predicted"/>
<evidence type="ECO:0000313" key="7">
    <source>
        <dbReference type="EMBL" id="APZ93155.1"/>
    </source>
</evidence>
<dbReference type="GO" id="GO:0046872">
    <property type="term" value="F:metal ion binding"/>
    <property type="evidence" value="ECO:0007669"/>
    <property type="project" value="UniProtKB-KW"/>
</dbReference>
<dbReference type="SUPFAM" id="SSF46626">
    <property type="entry name" value="Cytochrome c"/>
    <property type="match status" value="3"/>
</dbReference>
<dbReference type="InterPro" id="IPR036909">
    <property type="entry name" value="Cyt_c-like_dom_sf"/>
</dbReference>
<dbReference type="AlphaFoldDB" id="A0A1P8WGH4"/>
<dbReference type="InterPro" id="IPR009056">
    <property type="entry name" value="Cyt_c-like_dom"/>
</dbReference>
<evidence type="ECO:0000256" key="2">
    <source>
        <dbReference type="ARBA" id="ARBA00022723"/>
    </source>
</evidence>
<feature type="domain" description="Cytochrome c" evidence="6">
    <location>
        <begin position="485"/>
        <end position="579"/>
    </location>
</feature>
<dbReference type="Pfam" id="PF00034">
    <property type="entry name" value="Cytochrom_C"/>
    <property type="match status" value="2"/>
</dbReference>
<keyword evidence="5" id="KW-0732">Signal</keyword>
<evidence type="ECO:0000259" key="6">
    <source>
        <dbReference type="PROSITE" id="PS51007"/>
    </source>
</evidence>
<dbReference type="SUPFAM" id="SSF48695">
    <property type="entry name" value="Multiheme cytochromes"/>
    <property type="match status" value="1"/>
</dbReference>
<dbReference type="STRING" id="1891926.Fuma_02771"/>
<dbReference type="RefSeq" id="WP_083732042.1">
    <property type="nucleotide sequence ID" value="NZ_CP017641.1"/>
</dbReference>
<protein>
    <submittedName>
        <fullName evidence="7">Cbb3-type cytochrome c oxidase subunit II</fullName>
    </submittedName>
</protein>